<dbReference type="GO" id="GO:0004854">
    <property type="term" value="F:xanthine dehydrogenase activity"/>
    <property type="evidence" value="ECO:0007669"/>
    <property type="project" value="InterPro"/>
</dbReference>
<reference evidence="3" key="1">
    <citation type="submission" date="2020-11" db="EMBL/GenBank/DDBJ databases">
        <authorList>
            <person name="Tran Van P."/>
        </authorList>
    </citation>
    <scope>NUCLEOTIDE SEQUENCE</scope>
</reference>
<dbReference type="GO" id="GO:0002197">
    <property type="term" value="C:xanthine dehydrogenase complex"/>
    <property type="evidence" value="ECO:0007669"/>
    <property type="project" value="InterPro"/>
</dbReference>
<dbReference type="OrthoDB" id="8300278at2759"/>
<dbReference type="Pfam" id="PF20256">
    <property type="entry name" value="MoCoBD_2"/>
    <property type="match status" value="1"/>
</dbReference>
<protein>
    <submittedName>
        <fullName evidence="3">Uncharacterized protein</fullName>
    </submittedName>
</protein>
<keyword evidence="2" id="KW-0560">Oxidoreductase</keyword>
<accession>A0A7R8WWX0</accession>
<dbReference type="SMART" id="SM01008">
    <property type="entry name" value="Ald_Xan_dh_C"/>
    <property type="match status" value="1"/>
</dbReference>
<evidence type="ECO:0000256" key="2">
    <source>
        <dbReference type="ARBA" id="ARBA00023002"/>
    </source>
</evidence>
<dbReference type="NCBIfam" id="NF043082">
    <property type="entry name" value="XdhA_XDHase"/>
    <property type="match status" value="1"/>
</dbReference>
<feature type="non-terminal residue" evidence="3">
    <location>
        <position position="580"/>
    </location>
</feature>
<evidence type="ECO:0000313" key="3">
    <source>
        <dbReference type="EMBL" id="CAD7235865.1"/>
    </source>
</evidence>
<gene>
    <name evidence="3" type="ORF">CTOB1V02_LOCUS13680</name>
</gene>
<dbReference type="Pfam" id="PF01315">
    <property type="entry name" value="Ald_Xan_dh_C"/>
    <property type="match status" value="1"/>
</dbReference>
<dbReference type="EMBL" id="OB675095">
    <property type="protein sequence ID" value="CAD7235865.1"/>
    <property type="molecule type" value="Genomic_DNA"/>
</dbReference>
<evidence type="ECO:0000256" key="1">
    <source>
        <dbReference type="ARBA" id="ARBA00022505"/>
    </source>
</evidence>
<dbReference type="InterPro" id="IPR016208">
    <property type="entry name" value="Ald_Oxase/xanthine_DH-like"/>
</dbReference>
<dbReference type="Gene3D" id="3.90.1170.50">
    <property type="entry name" value="Aldehyde oxidase/xanthine dehydrogenase, a/b hammerhead"/>
    <property type="match status" value="1"/>
</dbReference>
<dbReference type="AlphaFoldDB" id="A0A7R8WWX0"/>
<dbReference type="PANTHER" id="PTHR11908">
    <property type="entry name" value="XANTHINE DEHYDROGENASE"/>
    <property type="match status" value="1"/>
</dbReference>
<organism evidence="3">
    <name type="scientific">Cyprideis torosa</name>
    <dbReference type="NCBI Taxonomy" id="163714"/>
    <lineage>
        <taxon>Eukaryota</taxon>
        <taxon>Metazoa</taxon>
        <taxon>Ecdysozoa</taxon>
        <taxon>Arthropoda</taxon>
        <taxon>Crustacea</taxon>
        <taxon>Oligostraca</taxon>
        <taxon>Ostracoda</taxon>
        <taxon>Podocopa</taxon>
        <taxon>Podocopida</taxon>
        <taxon>Cytherocopina</taxon>
        <taxon>Cytheroidea</taxon>
        <taxon>Cytherideidae</taxon>
        <taxon>Cyprideis</taxon>
    </lineage>
</organism>
<dbReference type="Pfam" id="PF02738">
    <property type="entry name" value="MoCoBD_1"/>
    <property type="match status" value="1"/>
</dbReference>
<dbReference type="Gene3D" id="3.30.365.10">
    <property type="entry name" value="Aldehyde oxidase/xanthine dehydrogenase, molybdopterin binding domain"/>
    <property type="match status" value="3"/>
</dbReference>
<keyword evidence="1" id="KW-0500">Molybdenum</keyword>
<dbReference type="InterPro" id="IPR000674">
    <property type="entry name" value="Ald_Oxase/Xan_DH_a/b"/>
</dbReference>
<dbReference type="InterPro" id="IPR008274">
    <property type="entry name" value="AldOxase/xan_DH_MoCoBD1"/>
</dbReference>
<dbReference type="GO" id="GO:0005506">
    <property type="term" value="F:iron ion binding"/>
    <property type="evidence" value="ECO:0007669"/>
    <property type="project" value="InterPro"/>
</dbReference>
<dbReference type="InterPro" id="IPR050028">
    <property type="entry name" value="XdhA_XDHase"/>
</dbReference>
<proteinExistence type="predicted"/>
<dbReference type="InterPro" id="IPR037165">
    <property type="entry name" value="AldOxase/xan_DH_Mopterin-bd_sf"/>
</dbReference>
<dbReference type="InterPro" id="IPR046867">
    <property type="entry name" value="AldOxase/xan_DH_MoCoBD2"/>
</dbReference>
<dbReference type="PANTHER" id="PTHR11908:SF132">
    <property type="entry name" value="ALDEHYDE OXIDASE 1-RELATED"/>
    <property type="match status" value="1"/>
</dbReference>
<dbReference type="SUPFAM" id="SSF54665">
    <property type="entry name" value="CO dehydrogenase molybdoprotein N-domain-like"/>
    <property type="match status" value="1"/>
</dbReference>
<dbReference type="SUPFAM" id="SSF56003">
    <property type="entry name" value="Molybdenum cofactor-binding domain"/>
    <property type="match status" value="1"/>
</dbReference>
<name>A0A7R8WWX0_9CRUS</name>
<sequence>MAVGKSVRRVDGVAKVTGKARYADDFSIPGMRVAKYLRSTIAHGRVLSIDTSRARSLPGVEGVFTYEDVPRKPFATAGHPYSMDPGHADLADRLLLTRSVRYMGDEIAVVVADSELTASKALALIEVEYESLRPLVKNEDILRSGAREIHTGSKNIVKTHSFVAGGDMEEMRRQCDHLIEGRYTTQILQHCHLENHTAHAYMEDDERIVIVSSTQIPHIVRRIVAEVLDMDLGRIRVVKPYIGGGFGNKQDVVLEPMVAFLTKKLGGLPVRLHLEREEGMIGTRVRHPFDVKVQIGFDNDGTLKLIDFDAISNTGAYASHGHSIAAAGAAKTHYMYPRAVYGCKAKTIYGNIPTGGAMRGYGSPQMTFAVESLVEEAARKIGMDSVEFRLKNGARPGDCSKITGKPLMTCGLLDCIRKGRECIDWDGKKKRRKSPQTGPIRHGLGMAVFSYGSGTYPVCVETGSARLILNQDGSVHLQVGATEIGQGSDTAFAQMVAETLGVSFAQVHVVSTQDTDVSPFDTGAYASRQTYVTGQAVMHTAEKLKNEILAYAAVVNGMDSATLTIAKDAVVILEKPEIVV</sequence>
<dbReference type="InterPro" id="IPR036856">
    <property type="entry name" value="Ald_Oxase/Xan_DH_a/b_sf"/>
</dbReference>